<evidence type="ECO:0000313" key="2">
    <source>
        <dbReference type="EnsemblPlants" id="TraesCS6D02G328900.1.cds1"/>
    </source>
</evidence>
<dbReference type="Gramene" id="TraesLAC6D03G03728770.1">
    <property type="protein sequence ID" value="TraesLAC6D03G03728770.1.CDS1"/>
    <property type="gene ID" value="TraesLAC6D03G03728770"/>
</dbReference>
<dbReference type="Gramene" id="TraesRN6D0100811100.1">
    <property type="protein sequence ID" value="TraesRN6D0100811100.1"/>
    <property type="gene ID" value="TraesRN6D0100811100"/>
</dbReference>
<dbReference type="Gramene" id="TraesPARA_EIv1.0_2138150.1">
    <property type="protein sequence ID" value="TraesPARA_EIv1.0_2138150.1.CDS1"/>
    <property type="gene ID" value="TraesPARA_EIv1.0_2138150"/>
</dbReference>
<dbReference type="Gramene" id="TraesLDM6D03G03782060.1">
    <property type="protein sequence ID" value="TraesLDM6D03G03782060.1.CDS1"/>
    <property type="gene ID" value="TraesLDM6D03G03782060"/>
</dbReference>
<evidence type="ECO:0000313" key="3">
    <source>
        <dbReference type="Proteomes" id="UP000019116"/>
    </source>
</evidence>
<dbReference type="Gramene" id="TraesCS6D02G328900.1">
    <property type="protein sequence ID" value="TraesCS6D02G328900.1.cds1"/>
    <property type="gene ID" value="TraesCS6D02G328900"/>
</dbReference>
<keyword evidence="3" id="KW-1185">Reference proteome</keyword>
<dbReference type="Gramene" id="TraesWEE_scaffold_040141_01G000100.1">
    <property type="protein sequence ID" value="TraesWEE_scaffold_040141_01G000100.1"/>
    <property type="gene ID" value="TraesWEE_scaffold_040141_01G000100"/>
</dbReference>
<dbReference type="EnsemblPlants" id="TraesCS6D02G328900.1">
    <property type="protein sequence ID" value="TraesCS6D02G328900.1.cds1"/>
    <property type="gene ID" value="TraesCS6D02G328900"/>
</dbReference>
<dbReference type="OMA" id="GPVIDPM"/>
<protein>
    <submittedName>
        <fullName evidence="2">Uncharacterized protein</fullName>
    </submittedName>
</protein>
<accession>A0A3B6QML8</accession>
<sequence length="106" mass="12093">MEDSQTAAAVLEEPAPAPAPEREVIDGKRMVWRKLPMEKVQRVLSAASPIRIPTGPVIDPMILESRKKLMLILEFIRQRQEATREELCTKGYVMGWVTDDDDDEEE</sequence>
<dbReference type="Gramene" id="TraesMAC6D03G03776410.1">
    <property type="protein sequence ID" value="TraesMAC6D03G03776410.1.CDS1"/>
    <property type="gene ID" value="TraesMAC6D03G03776410"/>
</dbReference>
<dbReference type="AlphaFoldDB" id="A0A3B6QML8"/>
<dbReference type="SMR" id="A0A3B6QML8"/>
<proteinExistence type="predicted"/>
<dbReference type="Proteomes" id="UP000019116">
    <property type="component" value="Chromosome 6D"/>
</dbReference>
<organism evidence="2">
    <name type="scientific">Triticum aestivum</name>
    <name type="common">Wheat</name>
    <dbReference type="NCBI Taxonomy" id="4565"/>
    <lineage>
        <taxon>Eukaryota</taxon>
        <taxon>Viridiplantae</taxon>
        <taxon>Streptophyta</taxon>
        <taxon>Embryophyta</taxon>
        <taxon>Tracheophyta</taxon>
        <taxon>Spermatophyta</taxon>
        <taxon>Magnoliopsida</taxon>
        <taxon>Liliopsida</taxon>
        <taxon>Poales</taxon>
        <taxon>Poaceae</taxon>
        <taxon>BOP clade</taxon>
        <taxon>Pooideae</taxon>
        <taxon>Triticodae</taxon>
        <taxon>Triticeae</taxon>
        <taxon>Triticinae</taxon>
        <taxon>Triticum</taxon>
    </lineage>
</organism>
<reference evidence="2" key="1">
    <citation type="submission" date="2018-08" db="EMBL/GenBank/DDBJ databases">
        <authorList>
            <person name="Rossello M."/>
        </authorList>
    </citation>
    <scope>NUCLEOTIDE SEQUENCE [LARGE SCALE GENOMIC DNA]</scope>
    <source>
        <strain evidence="2">cv. Chinese Spring</strain>
    </source>
</reference>
<dbReference type="Gramene" id="TraesJUL6D03G03809630.1">
    <property type="protein sequence ID" value="TraesJUL6D03G03809630.1.CDS1"/>
    <property type="gene ID" value="TraesJUL6D03G03809630"/>
</dbReference>
<reference evidence="2" key="2">
    <citation type="submission" date="2018-10" db="UniProtKB">
        <authorList>
            <consortium name="EnsemblPlants"/>
        </authorList>
    </citation>
    <scope>IDENTIFICATION</scope>
</reference>
<dbReference type="Gramene" id="TraesCLE_scaffold_031739_01G000100.1">
    <property type="protein sequence ID" value="TraesCLE_scaffold_031739_01G000100.1"/>
    <property type="gene ID" value="TraesCLE_scaffold_031739_01G000100"/>
</dbReference>
<dbReference type="Gramene" id="TraesARI6D03G03742640.1">
    <property type="protein sequence ID" value="TraesARI6D03G03742640.1.CDS1"/>
    <property type="gene ID" value="TraesARI6D03G03742640"/>
</dbReference>
<evidence type="ECO:0000256" key="1">
    <source>
        <dbReference type="SAM" id="MobiDB-lite"/>
    </source>
</evidence>
<name>A0A3B6QML8_WHEAT</name>
<dbReference type="Gramene" id="TraesNOR6D03G03818910.1">
    <property type="protein sequence ID" value="TraesNOR6D03G03818910.1.CDS1"/>
    <property type="gene ID" value="TraesNOR6D03G03818910"/>
</dbReference>
<feature type="region of interest" description="Disordered" evidence="1">
    <location>
        <begin position="1"/>
        <end position="20"/>
    </location>
</feature>
<dbReference type="Gramene" id="TraesCAD_scaffold_036244_01G000600.1">
    <property type="protein sequence ID" value="TraesCAD_scaffold_036244_01G000600.1"/>
    <property type="gene ID" value="TraesCAD_scaffold_036244_01G000600"/>
</dbReference>
<dbReference type="Gramene" id="TraesROB_scaffold_042209_01G000100.1">
    <property type="protein sequence ID" value="TraesROB_scaffold_042209_01G000100.1"/>
    <property type="gene ID" value="TraesROB_scaffold_042209_01G000100"/>
</dbReference>
<dbReference type="Gramene" id="TraesCS6D03G0766700.1">
    <property type="protein sequence ID" value="TraesCS6D03G0766700.1.CDS1"/>
    <property type="gene ID" value="TraesCS6D03G0766700"/>
</dbReference>